<dbReference type="InterPro" id="IPR042788">
    <property type="entry name" value="ANKUB1"/>
</dbReference>
<evidence type="ECO:0000259" key="1">
    <source>
        <dbReference type="PROSITE" id="PS50053"/>
    </source>
</evidence>
<dbReference type="AlphaFoldDB" id="A0A8S4AHE8"/>
<accession>A0A8S4AHE8</accession>
<dbReference type="Gene3D" id="3.10.20.90">
    <property type="entry name" value="Phosphatidylinositol 3-kinase Catalytic Subunit, Chain A, domain 1"/>
    <property type="match status" value="1"/>
</dbReference>
<dbReference type="InterPro" id="IPR029071">
    <property type="entry name" value="Ubiquitin-like_domsf"/>
</dbReference>
<dbReference type="SUPFAM" id="SSF48403">
    <property type="entry name" value="Ankyrin repeat"/>
    <property type="match status" value="1"/>
</dbReference>
<keyword evidence="3" id="KW-1185">Reference proteome</keyword>
<evidence type="ECO:0000313" key="2">
    <source>
        <dbReference type="EMBL" id="CAG5864272.1"/>
    </source>
</evidence>
<comment type="caution">
    <text evidence="2">The sequence shown here is derived from an EMBL/GenBank/DDBJ whole genome shotgun (WGS) entry which is preliminary data.</text>
</comment>
<dbReference type="PANTHER" id="PTHR46885:SF1">
    <property type="entry name" value="PROTEIN ANKUB1"/>
    <property type="match status" value="1"/>
</dbReference>
<dbReference type="EMBL" id="CAJRST010000002">
    <property type="protein sequence ID" value="CAG5864272.1"/>
    <property type="molecule type" value="Genomic_DNA"/>
</dbReference>
<protein>
    <submittedName>
        <fullName evidence="2">(Atlantic silverside) hypothetical protein</fullName>
    </submittedName>
</protein>
<feature type="domain" description="Ubiquitin-like" evidence="1">
    <location>
        <begin position="13"/>
        <end position="78"/>
    </location>
</feature>
<dbReference type="Gene3D" id="1.25.40.20">
    <property type="entry name" value="Ankyrin repeat-containing domain"/>
    <property type="match status" value="1"/>
</dbReference>
<sequence>MRVFLCYESFCEQFDVSPEQTIGALKKTVKDIFLLQLLDDGHIRQTLELNHGGAVLQDSWALRDIGITSGSTILCAIKSERRPVIHVFNAVTGESLPIMGSQCLLNASVSQLKTMVSVQSSLPVSAFSLSTPAGVPLYDCNLLNDYGIEMGSNLHLDTWDGWVEFLQGCLQGNRGIVQKNLSSEEPIMRFQLQVALYVAASLGHLDLANWLLKMGVSAAEPVGVHPFRQWCQQSDHRDANKCPIHVAVQSNQLLILKLFVTKNLLTLARLDPAGLDPLKIAIKHGHRECARYLVSKLFSAVSVLNTTLPVRIYLRIKRWVSLGKKRASSSWRHYTGAALKAKLGSKLLVDGFHQGGLFSKSMVISWGGMKARALPPLPPIRNFNLRSHPSPKTATQPLPILQSEKRMQRKPCKRNREGGSYHCKQNFGLPPLSKDDTSRHFVCTAGESLYVLNASLKSSHHCGLTQRGNAARCMTIASTFTEKPWLKQLNIARCLVRKHADSWLNISGPACSPHLPPVSPRHHGSQELL</sequence>
<dbReference type="SMART" id="SM00248">
    <property type="entry name" value="ANK"/>
    <property type="match status" value="3"/>
</dbReference>
<gene>
    <name evidence="2" type="ORF">MMEN_LOCUS1568</name>
</gene>
<dbReference type="InterPro" id="IPR036770">
    <property type="entry name" value="Ankyrin_rpt-contain_sf"/>
</dbReference>
<dbReference type="SUPFAM" id="SSF54236">
    <property type="entry name" value="Ubiquitin-like"/>
    <property type="match status" value="2"/>
</dbReference>
<dbReference type="InterPro" id="IPR000626">
    <property type="entry name" value="Ubiquitin-like_dom"/>
</dbReference>
<name>A0A8S4AHE8_9TELE</name>
<organism evidence="2 3">
    <name type="scientific">Menidia menidia</name>
    <name type="common">Atlantic silverside</name>
    <dbReference type="NCBI Taxonomy" id="238744"/>
    <lineage>
        <taxon>Eukaryota</taxon>
        <taxon>Metazoa</taxon>
        <taxon>Chordata</taxon>
        <taxon>Craniata</taxon>
        <taxon>Vertebrata</taxon>
        <taxon>Euteleostomi</taxon>
        <taxon>Actinopterygii</taxon>
        <taxon>Neopterygii</taxon>
        <taxon>Teleostei</taxon>
        <taxon>Neoteleostei</taxon>
        <taxon>Acanthomorphata</taxon>
        <taxon>Ovalentaria</taxon>
        <taxon>Atherinomorphae</taxon>
        <taxon>Atheriniformes</taxon>
        <taxon>Atherinopsidae</taxon>
        <taxon>Menidiinae</taxon>
        <taxon>Menidia</taxon>
    </lineage>
</organism>
<reference evidence="2" key="1">
    <citation type="submission" date="2021-05" db="EMBL/GenBank/DDBJ databases">
        <authorList>
            <person name="Tigano A."/>
        </authorList>
    </citation>
    <scope>NUCLEOTIDE SEQUENCE</scope>
</reference>
<dbReference type="OrthoDB" id="8856820at2759"/>
<dbReference type="Proteomes" id="UP000677803">
    <property type="component" value="Unassembled WGS sequence"/>
</dbReference>
<dbReference type="InterPro" id="IPR002110">
    <property type="entry name" value="Ankyrin_rpt"/>
</dbReference>
<evidence type="ECO:0000313" key="3">
    <source>
        <dbReference type="Proteomes" id="UP000677803"/>
    </source>
</evidence>
<dbReference type="Pfam" id="PF12796">
    <property type="entry name" value="Ank_2"/>
    <property type="match status" value="1"/>
</dbReference>
<proteinExistence type="predicted"/>
<dbReference type="PANTHER" id="PTHR46885">
    <property type="entry name" value="PROTEIN ANKUB1"/>
    <property type="match status" value="1"/>
</dbReference>
<feature type="domain" description="Ubiquitin-like" evidence="1">
    <location>
        <begin position="108"/>
        <end position="156"/>
    </location>
</feature>
<dbReference type="PROSITE" id="PS50053">
    <property type="entry name" value="UBIQUITIN_2"/>
    <property type="match status" value="2"/>
</dbReference>